<evidence type="ECO:0000313" key="3">
    <source>
        <dbReference type="Proteomes" id="UP000008063"/>
    </source>
</evidence>
<evidence type="ECO:0000256" key="1">
    <source>
        <dbReference type="SAM" id="MobiDB-lite"/>
    </source>
</evidence>
<feature type="compositionally biased region" description="Basic and acidic residues" evidence="1">
    <location>
        <begin position="32"/>
        <end position="50"/>
    </location>
</feature>
<feature type="region of interest" description="Disordered" evidence="1">
    <location>
        <begin position="23"/>
        <end position="50"/>
    </location>
</feature>
<organism evidence="3">
    <name type="scientific">Serpula lacrymans var. lacrymans (strain S7.3)</name>
    <name type="common">Dry rot fungus</name>
    <dbReference type="NCBI Taxonomy" id="936435"/>
    <lineage>
        <taxon>Eukaryota</taxon>
        <taxon>Fungi</taxon>
        <taxon>Dikarya</taxon>
        <taxon>Basidiomycota</taxon>
        <taxon>Agaricomycotina</taxon>
        <taxon>Agaricomycetes</taxon>
        <taxon>Agaricomycetidae</taxon>
        <taxon>Boletales</taxon>
        <taxon>Coniophorineae</taxon>
        <taxon>Serpulaceae</taxon>
        <taxon>Serpula</taxon>
    </lineage>
</organism>
<keyword evidence="3" id="KW-1185">Reference proteome</keyword>
<dbReference type="EMBL" id="GL945483">
    <property type="protein sequence ID" value="EGN97013.1"/>
    <property type="molecule type" value="Genomic_DNA"/>
</dbReference>
<gene>
    <name evidence="2" type="ORF">SERLA73DRAFT_140905</name>
</gene>
<protein>
    <submittedName>
        <fullName evidence="2">Uncharacterized protein</fullName>
    </submittedName>
</protein>
<sequence>AITTTHVNANTCPTSETLGTISCTTPDYPTRPGEKKQADMIRSCDEREDK</sequence>
<dbReference type="HOGENOM" id="CLU_3129986_0_0_1"/>
<reference evidence="3" key="1">
    <citation type="journal article" date="2011" name="Science">
        <title>The plant cell wall-decomposing machinery underlies the functional diversity of forest fungi.</title>
        <authorList>
            <person name="Eastwood D.C."/>
            <person name="Floudas D."/>
            <person name="Binder M."/>
            <person name="Majcherczyk A."/>
            <person name="Schneider P."/>
            <person name="Aerts A."/>
            <person name="Asiegbu F.O."/>
            <person name="Baker S.E."/>
            <person name="Barry K."/>
            <person name="Bendiksby M."/>
            <person name="Blumentritt M."/>
            <person name="Coutinho P.M."/>
            <person name="Cullen D."/>
            <person name="de Vries R.P."/>
            <person name="Gathman A."/>
            <person name="Goodell B."/>
            <person name="Henrissat B."/>
            <person name="Ihrmark K."/>
            <person name="Kauserud H."/>
            <person name="Kohler A."/>
            <person name="LaButti K."/>
            <person name="Lapidus A."/>
            <person name="Lavin J.L."/>
            <person name="Lee Y.-H."/>
            <person name="Lindquist E."/>
            <person name="Lilly W."/>
            <person name="Lucas S."/>
            <person name="Morin E."/>
            <person name="Murat C."/>
            <person name="Oguiza J.A."/>
            <person name="Park J."/>
            <person name="Pisabarro A.G."/>
            <person name="Riley R."/>
            <person name="Rosling A."/>
            <person name="Salamov A."/>
            <person name="Schmidt O."/>
            <person name="Schmutz J."/>
            <person name="Skrede I."/>
            <person name="Stenlid J."/>
            <person name="Wiebenga A."/>
            <person name="Xie X."/>
            <person name="Kuees U."/>
            <person name="Hibbett D.S."/>
            <person name="Hoffmeister D."/>
            <person name="Hoegberg N."/>
            <person name="Martin F."/>
            <person name="Grigoriev I.V."/>
            <person name="Watkinson S.C."/>
        </authorList>
    </citation>
    <scope>NUCLEOTIDE SEQUENCE [LARGE SCALE GENOMIC DNA]</scope>
    <source>
        <strain evidence="3">strain S7.3</strain>
    </source>
</reference>
<evidence type="ECO:0000313" key="2">
    <source>
        <dbReference type="EMBL" id="EGN97013.1"/>
    </source>
</evidence>
<dbReference type="Proteomes" id="UP000008063">
    <property type="component" value="Unassembled WGS sequence"/>
</dbReference>
<accession>F8Q4F8</accession>
<dbReference type="AlphaFoldDB" id="F8Q4F8"/>
<name>F8Q4F8_SERL3</name>
<proteinExistence type="predicted"/>
<dbReference type="InParanoid" id="F8Q4F8"/>
<feature type="non-terminal residue" evidence="2">
    <location>
        <position position="1"/>
    </location>
</feature>